<feature type="transmembrane region" description="Helical" evidence="1">
    <location>
        <begin position="29"/>
        <end position="49"/>
    </location>
</feature>
<feature type="transmembrane region" description="Helical" evidence="1">
    <location>
        <begin position="148"/>
        <end position="168"/>
    </location>
</feature>
<evidence type="ECO:0000313" key="3">
    <source>
        <dbReference type="Proteomes" id="UP000886657"/>
    </source>
</evidence>
<evidence type="ECO:0000256" key="1">
    <source>
        <dbReference type="SAM" id="Phobius"/>
    </source>
</evidence>
<dbReference type="Proteomes" id="UP000886657">
    <property type="component" value="Unassembled WGS sequence"/>
</dbReference>
<organism evidence="2 3">
    <name type="scientific">Candidatus Geothrix skivensis</name>
    <dbReference type="NCBI Taxonomy" id="2954439"/>
    <lineage>
        <taxon>Bacteria</taxon>
        <taxon>Pseudomonadati</taxon>
        <taxon>Acidobacteriota</taxon>
        <taxon>Holophagae</taxon>
        <taxon>Holophagales</taxon>
        <taxon>Holophagaceae</taxon>
        <taxon>Geothrix</taxon>
    </lineage>
</organism>
<sequence length="264" mass="28515">MTTSAPSPLATIRATALGYGSRVLQGRGWVLAALVILPVGLSILIYMVAQIKGAEGRPYPGEVIKVFHEVLVKMMLPIMALVAAPAGIREDLEQRTLPLLLVRPAPAWALPLGKGLPWFAWGAVWLVIGTLGLQIIGGDPTLLPGRMLALVSAWWGELALMTLIGLLFKRGTLWGALYFFIWEPLVRIFPPFLQRLTFTHHIESLAGSRAAEIQANQILAQEQVSTHPVLALLALLAFGALCWALAGWKLQRTPVGLAGSEAEG</sequence>
<accession>A0A9D7SK39</accession>
<feature type="transmembrane region" description="Helical" evidence="1">
    <location>
        <begin position="118"/>
        <end position="136"/>
    </location>
</feature>
<dbReference type="EMBL" id="JADKIO010000011">
    <property type="protein sequence ID" value="MBK9797728.1"/>
    <property type="molecule type" value="Genomic_DNA"/>
</dbReference>
<keyword evidence="1" id="KW-0472">Membrane</keyword>
<feature type="transmembrane region" description="Helical" evidence="1">
    <location>
        <begin position="229"/>
        <end position="248"/>
    </location>
</feature>
<reference evidence="2" key="1">
    <citation type="submission" date="2020-10" db="EMBL/GenBank/DDBJ databases">
        <title>Connecting structure to function with the recovery of over 1000 high-quality activated sludge metagenome-assembled genomes encoding full-length rRNA genes using long-read sequencing.</title>
        <authorList>
            <person name="Singleton C.M."/>
            <person name="Petriglieri F."/>
            <person name="Kristensen J.M."/>
            <person name="Kirkegaard R.H."/>
            <person name="Michaelsen T.Y."/>
            <person name="Andersen M.H."/>
            <person name="Karst S.M."/>
            <person name="Dueholm M.S."/>
            <person name="Nielsen P.H."/>
            <person name="Albertsen M."/>
        </authorList>
    </citation>
    <scope>NUCLEOTIDE SEQUENCE</scope>
    <source>
        <strain evidence="2">Skiv_18-Q3-R9-52_MAXAC.067</strain>
    </source>
</reference>
<protein>
    <submittedName>
        <fullName evidence="2">Uncharacterized protein</fullName>
    </submittedName>
</protein>
<evidence type="ECO:0000313" key="2">
    <source>
        <dbReference type="EMBL" id="MBK9797728.1"/>
    </source>
</evidence>
<name>A0A9D7SK39_9BACT</name>
<gene>
    <name evidence="2" type="ORF">IPP58_14810</name>
</gene>
<proteinExistence type="predicted"/>
<keyword evidence="1" id="KW-0812">Transmembrane</keyword>
<keyword evidence="1" id="KW-1133">Transmembrane helix</keyword>
<comment type="caution">
    <text evidence="2">The sequence shown here is derived from an EMBL/GenBank/DDBJ whole genome shotgun (WGS) entry which is preliminary data.</text>
</comment>
<feature type="transmembrane region" description="Helical" evidence="1">
    <location>
        <begin position="70"/>
        <end position="88"/>
    </location>
</feature>
<dbReference type="AlphaFoldDB" id="A0A9D7SK39"/>